<reference evidence="2 3" key="1">
    <citation type="submission" date="2019-12" db="EMBL/GenBank/DDBJ databases">
        <title>Novel species isolated from a subtropical stream in China.</title>
        <authorList>
            <person name="Lu H."/>
        </authorList>
    </citation>
    <scope>NUCLEOTIDE SEQUENCE [LARGE SCALE GENOMIC DNA]</scope>
    <source>
        <strain evidence="2 3">FT94W</strain>
    </source>
</reference>
<evidence type="ECO:0000313" key="3">
    <source>
        <dbReference type="Proteomes" id="UP000449678"/>
    </source>
</evidence>
<comment type="caution">
    <text evidence="2">The sequence shown here is derived from an EMBL/GenBank/DDBJ whole genome shotgun (WGS) entry which is preliminary data.</text>
</comment>
<name>A0ABW9VCR0_9BURK</name>
<dbReference type="PANTHER" id="PTHR34491">
    <property type="entry name" value="A-TYPE INCLUSION PROTEIN, PUTATIVE-RELATED"/>
    <property type="match status" value="1"/>
</dbReference>
<keyword evidence="1" id="KW-0175">Coiled coil</keyword>
<organism evidence="2 3">
    <name type="scientific">Duganella lactea</name>
    <dbReference type="NCBI Taxonomy" id="2692173"/>
    <lineage>
        <taxon>Bacteria</taxon>
        <taxon>Pseudomonadati</taxon>
        <taxon>Pseudomonadota</taxon>
        <taxon>Betaproteobacteria</taxon>
        <taxon>Burkholderiales</taxon>
        <taxon>Oxalobacteraceae</taxon>
        <taxon>Telluria group</taxon>
        <taxon>Duganella</taxon>
    </lineage>
</organism>
<dbReference type="PANTHER" id="PTHR34491:SF156">
    <property type="entry name" value="KINESIN MOTOR DOMAIN-CONTAINING PROTEIN"/>
    <property type="match status" value="1"/>
</dbReference>
<evidence type="ECO:0008006" key="4">
    <source>
        <dbReference type="Google" id="ProtNLM"/>
    </source>
</evidence>
<dbReference type="Proteomes" id="UP000449678">
    <property type="component" value="Unassembled WGS sequence"/>
</dbReference>
<protein>
    <recommendedName>
        <fullName evidence="4">Bacteriophage tail tape measure N-terminal domain-containing protein</fullName>
    </recommendedName>
</protein>
<keyword evidence="3" id="KW-1185">Reference proteome</keyword>
<evidence type="ECO:0000313" key="2">
    <source>
        <dbReference type="EMBL" id="MYM37265.1"/>
    </source>
</evidence>
<gene>
    <name evidence="2" type="ORF">GTP38_23340</name>
</gene>
<evidence type="ECO:0000256" key="1">
    <source>
        <dbReference type="SAM" id="Coils"/>
    </source>
</evidence>
<dbReference type="EMBL" id="WWCO01000025">
    <property type="protein sequence ID" value="MYM37265.1"/>
    <property type="molecule type" value="Genomic_DNA"/>
</dbReference>
<dbReference type="RefSeq" id="WP_160992608.1">
    <property type="nucleotide sequence ID" value="NZ_WWCO01000025.1"/>
</dbReference>
<accession>A0ABW9VCR0</accession>
<proteinExistence type="predicted"/>
<sequence>MSVVSELEIRLFAGIARLQQDMDRAQQTVTGTMARISASVGNAMNLIKGFAAALAVGAFVNFIKGGIDAADAMDELREKTGLLMEDVAGVRLIFQREGFGDQELVASMSKLSKAITEGGGALGAMKISTKEASGEFRSTKAVLYDVADQFAAMENGAQKSAFAMDIFGKSGVALIPMLNGGSEGMRDMAEMAEKLGLVLSQETATAAGDFNDTMFLIGQGSQGIAQGIAAELVPTLNSLAGSFLESMTSGGKLASTAHILATGLKILYTLGVGIVEVFSTVGKSLGGAAAQIVAVLNGDFKQAGKIGELVGKDLAEGWQSSAKMISDAWDGTGEAAVAAAAKTLGAQKDLLAAQKEREAAEKKAAAEHAAAVKAAQDYVAGLKVEVSQVGLSADQVKMMAAARAAAKAPTAELRMEIMRAALALDIETKAFAASEASIKSVTDAAKLLEDTRASEYASLANEVQAGKDAIATYGLSKGAIEALTLARLEDRLARRGPQDLDLDEAEVNHLMRLIALQKEKAQGAVAFDQLEKQKKVNEEMVADYQKTVDKYDDVFRTGFADMLNNGKSGWKSFTTSLLTTFKTTVADQIYKMLAQPFVVSIVGNILGVTGANAATTAGSSAAGGAASSMAGTAVGGLFGAGGLSGSLMAGAGWLTGATSLSGALTAGTSLIGTGTLAGLASGMGVLAGALGPVALGIAAVTSLAKKWDTSGTIHTGGAASASAAGVSNIDAKTLGFQRIDIADATNKLTAQLATSIVGILDSTAQTFGKTAGYTVSTGFADDSSRDGAWGALSIHNANGLVSAWGDANSRWAPKVFSDGEAGQKEYLADISKSVRAALDGIGMPDWAKSMLSSLGSAPALEDLAKVVDTINATQKALALMGDRLTGFAGLSDAAVSALIKASGGMEGLAANASSYYDAFYSEGEKAAVVTKQVAEALKAVGVEMPATREGYRAEVEARLKLGAAGTDAVAALLANASAYAQVVPAIEAATAVTDALTSTNADYQQQIDQLLAARQGEAAVRALETSGMAASTVALYDRLAALKAEDAAATAAAAAAQTLANTNAGYQQQIDQLLAAREGEAAVRALEIAGMSASTVALYDRLKALQAEDKATAAATEAIKKAQDAAAETARQAQQQYAEQVRDWQTKVDSARNALSQAYERESSALESAISKAREFAQAMRSFSDSLKLGDLSTLSPEAKYAEAQRQFANATPEQLQGASTALLQASKAYNSNSEAYARDYAAVEEAIGQAAVAADSQVVAAQQQLSYLAQQVSGIAEVNKSVLSVAEALAAYKAAVAAPIVPAQNYGAGTVAPGYLPGTTAGWTNIDWNYIRKQAVDGSHENGLWSVPRNGYIAELHEDEAVLTRQQARQWRAGQGVSASGSSAVESLLREVVAENREMRAELAEVKGQLQAANTQRGAIAQAQLRQGDAVAQKLDKTARKLETIQ</sequence>
<feature type="coiled-coil region" evidence="1">
    <location>
        <begin position="1386"/>
        <end position="1417"/>
    </location>
</feature>